<sequence>MSDLTFRSARAELRPWMQLGKSIPKDSKAVDPAKEAISLARGWAELHFNLLKRVTDDLKPAYVQRICFNVCNDSARFADKAEIKRVLAYHVDRLETTAIRLREQEKIIFKAEDPLAAQMVKIMVTEIQEVVIWIDEVKEAAMEGTHVLIEKMQNKEMLFQSEM</sequence>
<keyword evidence="2" id="KW-1185">Reference proteome</keyword>
<protein>
    <submittedName>
        <fullName evidence="1">Uncharacterized protein</fullName>
    </submittedName>
</protein>
<organism evidence="1 2">
    <name type="scientific">Coprinopsis marcescibilis</name>
    <name type="common">Agaric fungus</name>
    <name type="synonym">Psathyrella marcescibilis</name>
    <dbReference type="NCBI Taxonomy" id="230819"/>
    <lineage>
        <taxon>Eukaryota</taxon>
        <taxon>Fungi</taxon>
        <taxon>Dikarya</taxon>
        <taxon>Basidiomycota</taxon>
        <taxon>Agaricomycotina</taxon>
        <taxon>Agaricomycetes</taxon>
        <taxon>Agaricomycetidae</taxon>
        <taxon>Agaricales</taxon>
        <taxon>Agaricineae</taxon>
        <taxon>Psathyrellaceae</taxon>
        <taxon>Coprinopsis</taxon>
    </lineage>
</organism>
<name>A0A5C3KE86_COPMA</name>
<gene>
    <name evidence="1" type="ORF">FA15DRAFT_709872</name>
</gene>
<dbReference type="Proteomes" id="UP000307440">
    <property type="component" value="Unassembled WGS sequence"/>
</dbReference>
<proteinExistence type="predicted"/>
<dbReference type="EMBL" id="ML210402">
    <property type="protein sequence ID" value="TFK18426.1"/>
    <property type="molecule type" value="Genomic_DNA"/>
</dbReference>
<accession>A0A5C3KE86</accession>
<evidence type="ECO:0000313" key="1">
    <source>
        <dbReference type="EMBL" id="TFK18426.1"/>
    </source>
</evidence>
<dbReference type="AlphaFoldDB" id="A0A5C3KE86"/>
<reference evidence="1 2" key="1">
    <citation type="journal article" date="2019" name="Nat. Ecol. Evol.">
        <title>Megaphylogeny resolves global patterns of mushroom evolution.</title>
        <authorList>
            <person name="Varga T."/>
            <person name="Krizsan K."/>
            <person name="Foldi C."/>
            <person name="Dima B."/>
            <person name="Sanchez-Garcia M."/>
            <person name="Sanchez-Ramirez S."/>
            <person name="Szollosi G.J."/>
            <person name="Szarkandi J.G."/>
            <person name="Papp V."/>
            <person name="Albert L."/>
            <person name="Andreopoulos W."/>
            <person name="Angelini C."/>
            <person name="Antonin V."/>
            <person name="Barry K.W."/>
            <person name="Bougher N.L."/>
            <person name="Buchanan P."/>
            <person name="Buyck B."/>
            <person name="Bense V."/>
            <person name="Catcheside P."/>
            <person name="Chovatia M."/>
            <person name="Cooper J."/>
            <person name="Damon W."/>
            <person name="Desjardin D."/>
            <person name="Finy P."/>
            <person name="Geml J."/>
            <person name="Haridas S."/>
            <person name="Hughes K."/>
            <person name="Justo A."/>
            <person name="Karasinski D."/>
            <person name="Kautmanova I."/>
            <person name="Kiss B."/>
            <person name="Kocsube S."/>
            <person name="Kotiranta H."/>
            <person name="LaButti K.M."/>
            <person name="Lechner B.E."/>
            <person name="Liimatainen K."/>
            <person name="Lipzen A."/>
            <person name="Lukacs Z."/>
            <person name="Mihaltcheva S."/>
            <person name="Morgado L.N."/>
            <person name="Niskanen T."/>
            <person name="Noordeloos M.E."/>
            <person name="Ohm R.A."/>
            <person name="Ortiz-Santana B."/>
            <person name="Ovrebo C."/>
            <person name="Racz N."/>
            <person name="Riley R."/>
            <person name="Savchenko A."/>
            <person name="Shiryaev A."/>
            <person name="Soop K."/>
            <person name="Spirin V."/>
            <person name="Szebenyi C."/>
            <person name="Tomsovsky M."/>
            <person name="Tulloss R.E."/>
            <person name="Uehling J."/>
            <person name="Grigoriev I.V."/>
            <person name="Vagvolgyi C."/>
            <person name="Papp T."/>
            <person name="Martin F.M."/>
            <person name="Miettinen O."/>
            <person name="Hibbett D.S."/>
            <person name="Nagy L.G."/>
        </authorList>
    </citation>
    <scope>NUCLEOTIDE SEQUENCE [LARGE SCALE GENOMIC DNA]</scope>
    <source>
        <strain evidence="1 2">CBS 121175</strain>
    </source>
</reference>
<evidence type="ECO:0000313" key="2">
    <source>
        <dbReference type="Proteomes" id="UP000307440"/>
    </source>
</evidence>